<comment type="cofactor">
    <cofactor evidence="2 12">
        <name>Mg(2+)</name>
        <dbReference type="ChEBI" id="CHEBI:18420"/>
    </cofactor>
</comment>
<keyword evidence="15" id="KW-1185">Reference proteome</keyword>
<organism evidence="14 15">
    <name type="scientific">Clostridium rhizosphaerae</name>
    <dbReference type="NCBI Taxonomy" id="2803861"/>
    <lineage>
        <taxon>Bacteria</taxon>
        <taxon>Bacillati</taxon>
        <taxon>Bacillota</taxon>
        <taxon>Clostridia</taxon>
        <taxon>Eubacteriales</taxon>
        <taxon>Clostridiaceae</taxon>
        <taxon>Clostridium</taxon>
    </lineage>
</organism>
<dbReference type="NCBIfam" id="TIGR01496">
    <property type="entry name" value="DHPS"/>
    <property type="match status" value="1"/>
</dbReference>
<proteinExistence type="inferred from homology"/>
<comment type="catalytic activity">
    <reaction evidence="1">
        <text>(7,8-dihydropterin-6-yl)methyl diphosphate + 4-aminobenzoate = 7,8-dihydropteroate + diphosphate</text>
        <dbReference type="Rhea" id="RHEA:19949"/>
        <dbReference type="ChEBI" id="CHEBI:17836"/>
        <dbReference type="ChEBI" id="CHEBI:17839"/>
        <dbReference type="ChEBI" id="CHEBI:33019"/>
        <dbReference type="ChEBI" id="CHEBI:72950"/>
        <dbReference type="EC" id="2.5.1.15"/>
    </reaction>
</comment>
<dbReference type="RefSeq" id="WP_202747467.1">
    <property type="nucleotide sequence ID" value="NZ_JAESWC010000002.1"/>
</dbReference>
<evidence type="ECO:0000259" key="13">
    <source>
        <dbReference type="PROSITE" id="PS50972"/>
    </source>
</evidence>
<dbReference type="PROSITE" id="PS00792">
    <property type="entry name" value="DHPS_1"/>
    <property type="match status" value="1"/>
</dbReference>
<evidence type="ECO:0000256" key="7">
    <source>
        <dbReference type="ARBA" id="ARBA00022679"/>
    </source>
</evidence>
<gene>
    <name evidence="14" type="primary">folP</name>
    <name evidence="14" type="ORF">JK636_03520</name>
</gene>
<dbReference type="SUPFAM" id="SSF51717">
    <property type="entry name" value="Dihydropteroate synthetase-like"/>
    <property type="match status" value="1"/>
</dbReference>
<dbReference type="CDD" id="cd00739">
    <property type="entry name" value="DHPS"/>
    <property type="match status" value="1"/>
</dbReference>
<comment type="pathway">
    <text evidence="3 12">Cofactor biosynthesis; tetrahydrofolate biosynthesis; 7,8-dihydrofolate from 2-amino-4-hydroxy-6-hydroxymethyl-7,8-dihydropteridine diphosphate and 4-aminobenzoate: step 1/2.</text>
</comment>
<evidence type="ECO:0000313" key="14">
    <source>
        <dbReference type="EMBL" id="MBL4934823.1"/>
    </source>
</evidence>
<dbReference type="EMBL" id="JAESWC010000002">
    <property type="protein sequence ID" value="MBL4934823.1"/>
    <property type="molecule type" value="Genomic_DNA"/>
</dbReference>
<comment type="function">
    <text evidence="12">Catalyzes the condensation of para-aminobenzoate (pABA) with 6-hydroxymethyl-7,8-dihydropterin diphosphate (DHPt-PP) to form 7,8-dihydropteroate (H2Pte), the immediate precursor of folate derivatives.</text>
</comment>
<dbReference type="InterPro" id="IPR045031">
    <property type="entry name" value="DHP_synth-like"/>
</dbReference>
<evidence type="ECO:0000256" key="5">
    <source>
        <dbReference type="ARBA" id="ARBA00012458"/>
    </source>
</evidence>
<evidence type="ECO:0000256" key="11">
    <source>
        <dbReference type="ARBA" id="ARBA00030193"/>
    </source>
</evidence>
<dbReference type="GO" id="GO:0004156">
    <property type="term" value="F:dihydropteroate synthase activity"/>
    <property type="evidence" value="ECO:0007669"/>
    <property type="project" value="UniProtKB-EC"/>
</dbReference>
<dbReference type="Gene3D" id="3.20.20.20">
    <property type="entry name" value="Dihydropteroate synthase-like"/>
    <property type="match status" value="1"/>
</dbReference>
<dbReference type="PANTHER" id="PTHR20941">
    <property type="entry name" value="FOLATE SYNTHESIS PROTEINS"/>
    <property type="match status" value="1"/>
</dbReference>
<comment type="caution">
    <text evidence="14">The sequence shown here is derived from an EMBL/GenBank/DDBJ whole genome shotgun (WGS) entry which is preliminary data.</text>
</comment>
<reference evidence="14 15" key="1">
    <citation type="submission" date="2021-01" db="EMBL/GenBank/DDBJ databases">
        <title>Genome public.</title>
        <authorList>
            <person name="Liu C."/>
            <person name="Sun Q."/>
        </authorList>
    </citation>
    <scope>NUCLEOTIDE SEQUENCE [LARGE SCALE GENOMIC DNA]</scope>
    <source>
        <strain evidence="14 15">YIM B02515</strain>
    </source>
</reference>
<evidence type="ECO:0000256" key="4">
    <source>
        <dbReference type="ARBA" id="ARBA00009503"/>
    </source>
</evidence>
<dbReference type="PROSITE" id="PS50972">
    <property type="entry name" value="PTERIN_BINDING"/>
    <property type="match status" value="1"/>
</dbReference>
<evidence type="ECO:0000313" key="15">
    <source>
        <dbReference type="Proteomes" id="UP000632377"/>
    </source>
</evidence>
<dbReference type="EC" id="2.5.1.15" evidence="5 12"/>
<comment type="similarity">
    <text evidence="4 12">Belongs to the DHPS family.</text>
</comment>
<dbReference type="InterPro" id="IPR011005">
    <property type="entry name" value="Dihydropteroate_synth-like_sf"/>
</dbReference>
<evidence type="ECO:0000256" key="3">
    <source>
        <dbReference type="ARBA" id="ARBA00004763"/>
    </source>
</evidence>
<protein>
    <recommendedName>
        <fullName evidence="6 12">Dihydropteroate synthase</fullName>
        <shortName evidence="12">DHPS</shortName>
        <ecNumber evidence="5 12">2.5.1.15</ecNumber>
    </recommendedName>
    <alternativeName>
        <fullName evidence="11 12">Dihydropteroate pyrophosphorylase</fullName>
    </alternativeName>
</protein>
<keyword evidence="8 12" id="KW-0479">Metal-binding</keyword>
<sequence length="268" mass="29753">MFIGNKEFKLEERTYIMGILNATPDSFSDGGKFNNIEAALAHAREMLEEGADIIDVGGESTRPNHLPVNEEEEIKRVIPIIEALSKETHVPISVDTYKGRVAELAVKAGASIINDVWGFKKDKYIAEVAAKYNTVNILMHNKDNMDYKSLMDDLLKDLEESINIALSAGVKAENIILDPGIGFAKTYEQNLEVMNKLEYLKKLKLPVLLGTSRKSMIGNALNLPSHDRIEGTLATTVIGIIKGCDFVRVHDVKENKRAAVMTDAIVRR</sequence>
<evidence type="ECO:0000256" key="8">
    <source>
        <dbReference type="ARBA" id="ARBA00022723"/>
    </source>
</evidence>
<dbReference type="InterPro" id="IPR000489">
    <property type="entry name" value="Pterin-binding_dom"/>
</dbReference>
<accession>A0ABS1T9Y0</accession>
<dbReference type="Proteomes" id="UP000632377">
    <property type="component" value="Unassembled WGS sequence"/>
</dbReference>
<evidence type="ECO:0000256" key="12">
    <source>
        <dbReference type="RuleBase" id="RU361205"/>
    </source>
</evidence>
<dbReference type="Pfam" id="PF00809">
    <property type="entry name" value="Pterin_bind"/>
    <property type="match status" value="1"/>
</dbReference>
<feature type="domain" description="Pterin-binding" evidence="13">
    <location>
        <begin position="14"/>
        <end position="260"/>
    </location>
</feature>
<evidence type="ECO:0000256" key="1">
    <source>
        <dbReference type="ARBA" id="ARBA00000012"/>
    </source>
</evidence>
<name>A0ABS1T9Y0_9CLOT</name>
<evidence type="ECO:0000256" key="6">
    <source>
        <dbReference type="ARBA" id="ARBA00016919"/>
    </source>
</evidence>
<dbReference type="InterPro" id="IPR006390">
    <property type="entry name" value="DHP_synth_dom"/>
</dbReference>
<keyword evidence="9 12" id="KW-0460">Magnesium</keyword>
<dbReference type="PANTHER" id="PTHR20941:SF1">
    <property type="entry name" value="FOLIC ACID SYNTHESIS PROTEIN FOL1"/>
    <property type="match status" value="1"/>
</dbReference>
<keyword evidence="7 12" id="KW-0808">Transferase</keyword>
<evidence type="ECO:0000256" key="9">
    <source>
        <dbReference type="ARBA" id="ARBA00022842"/>
    </source>
</evidence>
<evidence type="ECO:0000256" key="2">
    <source>
        <dbReference type="ARBA" id="ARBA00001946"/>
    </source>
</evidence>
<keyword evidence="10 12" id="KW-0289">Folate biosynthesis</keyword>
<evidence type="ECO:0000256" key="10">
    <source>
        <dbReference type="ARBA" id="ARBA00022909"/>
    </source>
</evidence>
<dbReference type="PROSITE" id="PS00793">
    <property type="entry name" value="DHPS_2"/>
    <property type="match status" value="1"/>
</dbReference>